<feature type="domain" description="Glutamine amidotransferase" evidence="13">
    <location>
        <begin position="332"/>
        <end position="495"/>
    </location>
</feature>
<evidence type="ECO:0000313" key="16">
    <source>
        <dbReference type="WBParaSite" id="PDA_v2.g13714.t1"/>
    </source>
</evidence>
<dbReference type="GO" id="GO:0005524">
    <property type="term" value="F:ATP binding"/>
    <property type="evidence" value="ECO:0007669"/>
    <property type="project" value="UniProtKB-KW"/>
</dbReference>
<dbReference type="GO" id="GO:0019856">
    <property type="term" value="P:pyrimidine nucleobase biosynthetic process"/>
    <property type="evidence" value="ECO:0007669"/>
    <property type="project" value="TreeGrafter"/>
</dbReference>
<dbReference type="GO" id="GO:0003883">
    <property type="term" value="F:CTP synthase activity"/>
    <property type="evidence" value="ECO:0007669"/>
    <property type="project" value="UniProtKB-UniRule"/>
</dbReference>
<reference evidence="16" key="1">
    <citation type="submission" date="2022-11" db="UniProtKB">
        <authorList>
            <consortium name="WormBaseParasite"/>
        </authorList>
    </citation>
    <scope>IDENTIFICATION</scope>
</reference>
<evidence type="ECO:0000256" key="1">
    <source>
        <dbReference type="ARBA" id="ARBA00005171"/>
    </source>
</evidence>
<evidence type="ECO:0000259" key="13">
    <source>
        <dbReference type="Pfam" id="PF00117"/>
    </source>
</evidence>
<keyword evidence="10" id="KW-0687">Ribonucleoprotein</keyword>
<dbReference type="InterPro" id="IPR002671">
    <property type="entry name" value="Ribosomal_eL22"/>
</dbReference>
<dbReference type="Pfam" id="PF00117">
    <property type="entry name" value="GATase"/>
    <property type="match status" value="1"/>
</dbReference>
<dbReference type="GO" id="GO:0005737">
    <property type="term" value="C:cytoplasm"/>
    <property type="evidence" value="ECO:0007669"/>
    <property type="project" value="TreeGrafter"/>
</dbReference>
<comment type="similarity">
    <text evidence="3">Belongs to the eukaryotic ribosomal protein eL22 family.</text>
</comment>
<dbReference type="SUPFAM" id="SSF52540">
    <property type="entry name" value="P-loop containing nucleoside triphosphate hydrolases"/>
    <property type="match status" value="1"/>
</dbReference>
<evidence type="ECO:0000256" key="2">
    <source>
        <dbReference type="ARBA" id="ARBA00007533"/>
    </source>
</evidence>
<proteinExistence type="inferred from homology"/>
<dbReference type="GO" id="GO:0003735">
    <property type="term" value="F:structural constituent of ribosome"/>
    <property type="evidence" value="ECO:0007669"/>
    <property type="project" value="InterPro"/>
</dbReference>
<keyword evidence="15" id="KW-1185">Reference proteome</keyword>
<evidence type="ECO:0000256" key="5">
    <source>
        <dbReference type="ARBA" id="ARBA00022741"/>
    </source>
</evidence>
<keyword evidence="4 12" id="KW-0436">Ligase</keyword>
<keyword evidence="9" id="KW-0689">Ribosomal protein</keyword>
<dbReference type="InterPro" id="IPR027417">
    <property type="entry name" value="P-loop_NTPase"/>
</dbReference>
<evidence type="ECO:0000256" key="10">
    <source>
        <dbReference type="ARBA" id="ARBA00023274"/>
    </source>
</evidence>
<protein>
    <recommendedName>
        <fullName evidence="12">CTP synthase</fullName>
        <ecNumber evidence="12">6.3.4.2</ecNumber>
    </recommendedName>
    <alternativeName>
        <fullName evidence="12">UTP--ammonia ligase</fullName>
    </alternativeName>
</protein>
<dbReference type="InterPro" id="IPR004468">
    <property type="entry name" value="CTP_synthase"/>
</dbReference>
<dbReference type="Gene3D" id="3.40.50.880">
    <property type="match status" value="1"/>
</dbReference>
<dbReference type="InterPro" id="IPR017456">
    <property type="entry name" value="CTP_synthase_N"/>
</dbReference>
<keyword evidence="8 12" id="KW-0665">Pyrimidine biosynthesis</keyword>
<comment type="similarity">
    <text evidence="2 12">Belongs to the CTP synthase family.</text>
</comment>
<evidence type="ECO:0000256" key="12">
    <source>
        <dbReference type="RuleBase" id="RU810713"/>
    </source>
</evidence>
<dbReference type="GO" id="GO:1990904">
    <property type="term" value="C:ribonucleoprotein complex"/>
    <property type="evidence" value="ECO:0007669"/>
    <property type="project" value="UniProtKB-KW"/>
</dbReference>
<dbReference type="PROSITE" id="PS51273">
    <property type="entry name" value="GATASE_TYPE_1"/>
    <property type="match status" value="1"/>
</dbReference>
<sequence>MSKPKIILITGGDINNIDKGIIPASIGLLLKANGYTITVIKMDPCFNQNSSNLDPRIYGENYCLVGGEVASINFGYYERILNQIFTKINYITRGKVCNFANIQNERKHLCEKIRSVNFVDATVKLIKNVFYKPIDGKFPDICIIELGGGVNGELSDKNFLQALSLEFKYKTEFLHVHISKLVGGELGFLEKSVQNLRNNNWKPDIIICRSTTPFSDVYKKHISHFAELNIDMVINLPDVPNVKWVPIKLQEQNIHNLIANELQLKKIGPNFEIKMDDLKEEIKKAESYKTVVKIALVAKYLINPVKENEIFEDSYESIVQQLNIAAEKGCFCKVEINFIRAQDLEDEASKDIQNTAWALLKEAYGIIIPGGYGDEAFKGLSKACKYARKNKKPFLSICFGFQIAVAEFAQNVCGISCGESYKKMLEKILIKMLENGAPRMGQHTVTFLTKNSKLFELYGKKNFVKERNWNEYEINPTYISSLVSRGLRFVGIGFNENEDGIISKPLQTLMTFARIHDTNDESALNDFKKEGYIKTIEKLCKYSRKTDTALRMQAFELKDHPYYIGIQYHAKFGLRPSSPSPPFVGLIKAALREKELIKDKNDVKMNASNYVENGHERKQRFFVFFIKCKELVKNGILRIESFENYLKRKLCYFNGIEVEADKYKVTITSNGKFSKTFLKVLTRKYLKKKYLYNYNDVITVEKFELFDYKN</sequence>
<dbReference type="GO" id="GO:0005840">
    <property type="term" value="C:ribosome"/>
    <property type="evidence" value="ECO:0007669"/>
    <property type="project" value="UniProtKB-KW"/>
</dbReference>
<dbReference type="PANTHER" id="PTHR11550:SF0">
    <property type="entry name" value="CTP SYNTHASE-RELATED"/>
    <property type="match status" value="1"/>
</dbReference>
<evidence type="ECO:0000256" key="6">
    <source>
        <dbReference type="ARBA" id="ARBA00022840"/>
    </source>
</evidence>
<dbReference type="InterPro" id="IPR017926">
    <property type="entry name" value="GATASE"/>
</dbReference>
<evidence type="ECO:0000256" key="11">
    <source>
        <dbReference type="ARBA" id="ARBA00047781"/>
    </source>
</evidence>
<dbReference type="Pfam" id="PF06418">
    <property type="entry name" value="CTP_synth_N"/>
    <property type="match status" value="1"/>
</dbReference>
<name>A0A914PDZ8_9BILA</name>
<feature type="domain" description="CTP synthase N-terminal" evidence="14">
    <location>
        <begin position="5"/>
        <end position="264"/>
    </location>
</feature>
<dbReference type="InterPro" id="IPR029062">
    <property type="entry name" value="Class_I_gatase-like"/>
</dbReference>
<dbReference type="GO" id="GO:0097268">
    <property type="term" value="C:cytoophidium"/>
    <property type="evidence" value="ECO:0007669"/>
    <property type="project" value="TreeGrafter"/>
</dbReference>
<comment type="function">
    <text evidence="12">Catalyzes the ATP-dependent amination of UTP to CTP with either L-glutamine or ammonia as the source of nitrogen.</text>
</comment>
<evidence type="ECO:0000259" key="14">
    <source>
        <dbReference type="Pfam" id="PF06418"/>
    </source>
</evidence>
<dbReference type="EC" id="6.3.4.2" evidence="12"/>
<evidence type="ECO:0000313" key="15">
    <source>
        <dbReference type="Proteomes" id="UP000887578"/>
    </source>
</evidence>
<dbReference type="SUPFAM" id="SSF52317">
    <property type="entry name" value="Class I glutamine amidotransferase-like"/>
    <property type="match status" value="1"/>
</dbReference>
<keyword evidence="7 12" id="KW-0315">Glutamine amidotransferase</keyword>
<evidence type="ECO:0000256" key="7">
    <source>
        <dbReference type="ARBA" id="ARBA00022962"/>
    </source>
</evidence>
<dbReference type="WBParaSite" id="PDA_v2.g13714.t1">
    <property type="protein sequence ID" value="PDA_v2.g13714.t1"/>
    <property type="gene ID" value="PDA_v2.g13714"/>
</dbReference>
<dbReference type="Gene3D" id="3.30.1360.210">
    <property type="match status" value="1"/>
</dbReference>
<dbReference type="Gene3D" id="3.40.50.300">
    <property type="entry name" value="P-loop containing nucleotide triphosphate hydrolases"/>
    <property type="match status" value="1"/>
</dbReference>
<dbReference type="PANTHER" id="PTHR11550">
    <property type="entry name" value="CTP SYNTHASE"/>
    <property type="match status" value="1"/>
</dbReference>
<evidence type="ECO:0000256" key="3">
    <source>
        <dbReference type="ARBA" id="ARBA00007817"/>
    </source>
</evidence>
<evidence type="ECO:0000256" key="8">
    <source>
        <dbReference type="ARBA" id="ARBA00022975"/>
    </source>
</evidence>
<dbReference type="GO" id="GO:0044210">
    <property type="term" value="P:'de novo' CTP biosynthetic process"/>
    <property type="evidence" value="ECO:0007669"/>
    <property type="project" value="UniProtKB-UniRule"/>
</dbReference>
<evidence type="ECO:0000256" key="9">
    <source>
        <dbReference type="ARBA" id="ARBA00022980"/>
    </source>
</evidence>
<keyword evidence="5 12" id="KW-0547">Nucleotide-binding</keyword>
<dbReference type="InterPro" id="IPR038526">
    <property type="entry name" value="Ribosomal_eL22_sf"/>
</dbReference>
<comment type="pathway">
    <text evidence="1 12">Pyrimidine metabolism; CTP biosynthesis via de novo pathway; CTP from UDP: step 2/2.</text>
</comment>
<dbReference type="Pfam" id="PF01776">
    <property type="entry name" value="Ribosomal_L22e"/>
    <property type="match status" value="1"/>
</dbReference>
<keyword evidence="6 12" id="KW-0067">ATP-binding</keyword>
<dbReference type="GO" id="GO:0042802">
    <property type="term" value="F:identical protein binding"/>
    <property type="evidence" value="ECO:0007669"/>
    <property type="project" value="TreeGrafter"/>
</dbReference>
<evidence type="ECO:0000256" key="4">
    <source>
        <dbReference type="ARBA" id="ARBA00022598"/>
    </source>
</evidence>
<dbReference type="GO" id="GO:0006412">
    <property type="term" value="P:translation"/>
    <property type="evidence" value="ECO:0007669"/>
    <property type="project" value="InterPro"/>
</dbReference>
<comment type="catalytic activity">
    <reaction evidence="11 12">
        <text>UTP + L-glutamine + ATP + H2O = CTP + L-glutamate + ADP + phosphate + 2 H(+)</text>
        <dbReference type="Rhea" id="RHEA:26426"/>
        <dbReference type="ChEBI" id="CHEBI:15377"/>
        <dbReference type="ChEBI" id="CHEBI:15378"/>
        <dbReference type="ChEBI" id="CHEBI:29985"/>
        <dbReference type="ChEBI" id="CHEBI:30616"/>
        <dbReference type="ChEBI" id="CHEBI:37563"/>
        <dbReference type="ChEBI" id="CHEBI:43474"/>
        <dbReference type="ChEBI" id="CHEBI:46398"/>
        <dbReference type="ChEBI" id="CHEBI:58359"/>
        <dbReference type="ChEBI" id="CHEBI:456216"/>
        <dbReference type="EC" id="6.3.4.2"/>
    </reaction>
</comment>
<dbReference type="Proteomes" id="UP000887578">
    <property type="component" value="Unplaced"/>
</dbReference>
<dbReference type="AlphaFoldDB" id="A0A914PDZ8"/>
<accession>A0A914PDZ8</accession>
<organism evidence="15 16">
    <name type="scientific">Panagrolaimus davidi</name>
    <dbReference type="NCBI Taxonomy" id="227884"/>
    <lineage>
        <taxon>Eukaryota</taxon>
        <taxon>Metazoa</taxon>
        <taxon>Ecdysozoa</taxon>
        <taxon>Nematoda</taxon>
        <taxon>Chromadorea</taxon>
        <taxon>Rhabditida</taxon>
        <taxon>Tylenchina</taxon>
        <taxon>Panagrolaimomorpha</taxon>
        <taxon>Panagrolaimoidea</taxon>
        <taxon>Panagrolaimidae</taxon>
        <taxon>Panagrolaimus</taxon>
    </lineage>
</organism>